<organism evidence="1 2">
    <name type="scientific">Actinoplanes nipponensis</name>
    <dbReference type="NCBI Taxonomy" id="135950"/>
    <lineage>
        <taxon>Bacteria</taxon>
        <taxon>Bacillati</taxon>
        <taxon>Actinomycetota</taxon>
        <taxon>Actinomycetes</taxon>
        <taxon>Micromonosporales</taxon>
        <taxon>Micromonosporaceae</taxon>
        <taxon>Actinoplanes</taxon>
    </lineage>
</organism>
<comment type="caution">
    <text evidence="1">The sequence shown here is derived from an EMBL/GenBank/DDBJ whole genome shotgun (WGS) entry which is preliminary data.</text>
</comment>
<evidence type="ECO:0008006" key="3">
    <source>
        <dbReference type="Google" id="ProtNLM"/>
    </source>
</evidence>
<dbReference type="InterPro" id="IPR036812">
    <property type="entry name" value="NAD(P)_OxRdtase_dom_sf"/>
</dbReference>
<accession>A0A919MRI6</accession>
<dbReference type="SUPFAM" id="SSF51430">
    <property type="entry name" value="NAD(P)-linked oxidoreductase"/>
    <property type="match status" value="1"/>
</dbReference>
<sequence length="39" mass="4219">MGGELSIGLVPYSPLGKGFLTGTLSTDTVIRRGRWRLGR</sequence>
<dbReference type="Proteomes" id="UP000647172">
    <property type="component" value="Unassembled WGS sequence"/>
</dbReference>
<reference evidence="1" key="1">
    <citation type="submission" date="2021-01" db="EMBL/GenBank/DDBJ databases">
        <title>Whole genome shotgun sequence of Actinoplanes nipponensis NBRC 14063.</title>
        <authorList>
            <person name="Komaki H."/>
            <person name="Tamura T."/>
        </authorList>
    </citation>
    <scope>NUCLEOTIDE SEQUENCE</scope>
    <source>
        <strain evidence="1">NBRC 14063</strain>
    </source>
</reference>
<keyword evidence="2" id="KW-1185">Reference proteome</keyword>
<evidence type="ECO:0000313" key="2">
    <source>
        <dbReference type="Proteomes" id="UP000647172"/>
    </source>
</evidence>
<dbReference type="AlphaFoldDB" id="A0A919MRI6"/>
<protein>
    <recommendedName>
        <fullName evidence="3">Aldo/keto reductase family protein</fullName>
    </recommendedName>
</protein>
<proteinExistence type="predicted"/>
<evidence type="ECO:0000313" key="1">
    <source>
        <dbReference type="EMBL" id="GIE51648.1"/>
    </source>
</evidence>
<name>A0A919MRI6_9ACTN</name>
<dbReference type="EMBL" id="BOMQ01000061">
    <property type="protein sequence ID" value="GIE51648.1"/>
    <property type="molecule type" value="Genomic_DNA"/>
</dbReference>
<gene>
    <name evidence="1" type="ORF">Ani05nite_51820</name>
</gene>